<dbReference type="Proteomes" id="UP000070529">
    <property type="component" value="Unassembled WGS sequence"/>
</dbReference>
<evidence type="ECO:0000256" key="6">
    <source>
        <dbReference type="SAM" id="Phobius"/>
    </source>
</evidence>
<dbReference type="InterPro" id="IPR002797">
    <property type="entry name" value="Polysacc_synth"/>
</dbReference>
<gene>
    <name evidence="7" type="ORF">ATN88_13280</name>
</gene>
<feature type="transmembrane region" description="Helical" evidence="6">
    <location>
        <begin position="20"/>
        <end position="43"/>
    </location>
</feature>
<evidence type="ECO:0000256" key="1">
    <source>
        <dbReference type="ARBA" id="ARBA00004651"/>
    </source>
</evidence>
<dbReference type="InterPro" id="IPR050833">
    <property type="entry name" value="Poly_Biosynth_Transport"/>
</dbReference>
<feature type="transmembrane region" description="Helical" evidence="6">
    <location>
        <begin position="406"/>
        <end position="425"/>
    </location>
</feature>
<dbReference type="PANTHER" id="PTHR30250">
    <property type="entry name" value="PST FAMILY PREDICTED COLANIC ACID TRANSPORTER"/>
    <property type="match status" value="1"/>
</dbReference>
<evidence type="ECO:0000313" key="8">
    <source>
        <dbReference type="Proteomes" id="UP000070529"/>
    </source>
</evidence>
<comment type="subcellular location">
    <subcellularLocation>
        <location evidence="1">Cell membrane</location>
        <topology evidence="1">Multi-pass membrane protein</topology>
    </subcellularLocation>
</comment>
<dbReference type="CDD" id="cd13128">
    <property type="entry name" value="MATE_Wzx_like"/>
    <property type="match status" value="1"/>
</dbReference>
<feature type="transmembrane region" description="Helical" evidence="6">
    <location>
        <begin position="55"/>
        <end position="79"/>
    </location>
</feature>
<dbReference type="OrthoDB" id="5785171at2"/>
<keyword evidence="4 6" id="KW-1133">Transmembrane helix</keyword>
<feature type="transmembrane region" description="Helical" evidence="6">
    <location>
        <begin position="316"/>
        <end position="337"/>
    </location>
</feature>
<protein>
    <submittedName>
        <fullName evidence="7">Capsular biosynthesis protein CpsJ</fullName>
    </submittedName>
</protein>
<feature type="transmembrane region" description="Helical" evidence="6">
    <location>
        <begin position="132"/>
        <end position="152"/>
    </location>
</feature>
<dbReference type="Pfam" id="PF01943">
    <property type="entry name" value="Polysacc_synt"/>
    <property type="match status" value="1"/>
</dbReference>
<feature type="transmembrane region" description="Helical" evidence="6">
    <location>
        <begin position="277"/>
        <end position="295"/>
    </location>
</feature>
<organism evidence="7 8">
    <name type="scientific">Enterovibrio coralii</name>
    <dbReference type="NCBI Taxonomy" id="294935"/>
    <lineage>
        <taxon>Bacteria</taxon>
        <taxon>Pseudomonadati</taxon>
        <taxon>Pseudomonadota</taxon>
        <taxon>Gammaproteobacteria</taxon>
        <taxon>Vibrionales</taxon>
        <taxon>Vibrionaceae</taxon>
        <taxon>Enterovibrio</taxon>
    </lineage>
</organism>
<dbReference type="PANTHER" id="PTHR30250:SF11">
    <property type="entry name" value="O-ANTIGEN TRANSPORTER-RELATED"/>
    <property type="match status" value="1"/>
</dbReference>
<keyword evidence="5 6" id="KW-0472">Membrane</keyword>
<keyword evidence="8" id="KW-1185">Reference proteome</keyword>
<feature type="transmembrane region" description="Helical" evidence="6">
    <location>
        <begin position="100"/>
        <end position="120"/>
    </location>
</feature>
<reference evidence="7 8" key="1">
    <citation type="submission" date="2015-11" db="EMBL/GenBank/DDBJ databases">
        <title>Genomic Taxonomy of the Vibrionaceae.</title>
        <authorList>
            <person name="Gomez-Gil B."/>
            <person name="Enciso-Ibarra J."/>
        </authorList>
    </citation>
    <scope>NUCLEOTIDE SEQUENCE [LARGE SCALE GENOMIC DNA]</scope>
    <source>
        <strain evidence="7 8">CAIM 912</strain>
    </source>
</reference>
<evidence type="ECO:0000256" key="2">
    <source>
        <dbReference type="ARBA" id="ARBA00022475"/>
    </source>
</evidence>
<name>A0A135I3X3_9GAMM</name>
<dbReference type="STRING" id="294935.ATN88_13280"/>
<dbReference type="EMBL" id="LNTY01000058">
    <property type="protein sequence ID" value="KXF80141.1"/>
    <property type="molecule type" value="Genomic_DNA"/>
</dbReference>
<comment type="caution">
    <text evidence="7">The sequence shown here is derived from an EMBL/GenBank/DDBJ whole genome shotgun (WGS) entry which is preliminary data.</text>
</comment>
<feature type="transmembrane region" description="Helical" evidence="6">
    <location>
        <begin position="349"/>
        <end position="370"/>
    </location>
</feature>
<dbReference type="GO" id="GO:0005886">
    <property type="term" value="C:plasma membrane"/>
    <property type="evidence" value="ECO:0007669"/>
    <property type="project" value="UniProtKB-SubCell"/>
</dbReference>
<sequence>MMSSLLQRYQQLAPERKQLLFHTALAGIFRILSASAAFFLSVIVARVLGPSESGYFFLGLGLATMMGTLCLLGLDNALLRFVGHAFAEKDTTTTNQVFSNAYLAAVPVAFLAGLVVYLLTPWLADAVFEKPKAAPTLACFALAIPFITLYLLNGYALQAVRRVIAAVCSMQLGVTVLMLPVLLWLPSNATSADTAAKIYLAGSVITVIVGLVLWFKMPQHRFDSSQKKMPELWQSLPSLWLISASGQALPWASIVVVGLFSTSEDVALFSAAQRTSLLISFMLMVVNFVAAPRFSALYHSGQIEQLKKLARFSTRLMIVISLPILIGILIWPSWIMSLFGAEFAEAGKLLVILAIGQGINVTTGSVGFLLTMCGHEQDMRNITVFSALFTLTLLCVMTMHLGILGAAIAVSVGVATQNLFALYAVKRRLGFIPVG</sequence>
<feature type="transmembrane region" description="Helical" evidence="6">
    <location>
        <begin position="198"/>
        <end position="215"/>
    </location>
</feature>
<feature type="transmembrane region" description="Helical" evidence="6">
    <location>
        <begin position="382"/>
        <end position="400"/>
    </location>
</feature>
<keyword evidence="2" id="KW-1003">Cell membrane</keyword>
<dbReference type="AlphaFoldDB" id="A0A135I3X3"/>
<evidence type="ECO:0000256" key="4">
    <source>
        <dbReference type="ARBA" id="ARBA00022989"/>
    </source>
</evidence>
<accession>A0A135I3X3</accession>
<evidence type="ECO:0000313" key="7">
    <source>
        <dbReference type="EMBL" id="KXF80141.1"/>
    </source>
</evidence>
<evidence type="ECO:0000256" key="3">
    <source>
        <dbReference type="ARBA" id="ARBA00022692"/>
    </source>
</evidence>
<proteinExistence type="predicted"/>
<keyword evidence="3 6" id="KW-0812">Transmembrane</keyword>
<feature type="transmembrane region" description="Helical" evidence="6">
    <location>
        <begin position="164"/>
        <end position="186"/>
    </location>
</feature>
<feature type="transmembrane region" description="Helical" evidence="6">
    <location>
        <begin position="236"/>
        <end position="257"/>
    </location>
</feature>
<evidence type="ECO:0000256" key="5">
    <source>
        <dbReference type="ARBA" id="ARBA00023136"/>
    </source>
</evidence>